<feature type="compositionally biased region" description="Basic residues" evidence="1">
    <location>
        <begin position="257"/>
        <end position="267"/>
    </location>
</feature>
<keyword evidence="3" id="KW-1185">Reference proteome</keyword>
<name>A0A9P5P6M0_9AGAR</name>
<comment type="caution">
    <text evidence="2">The sequence shown here is derived from an EMBL/GenBank/DDBJ whole genome shotgun (WGS) entry which is preliminary data.</text>
</comment>
<evidence type="ECO:0000313" key="3">
    <source>
        <dbReference type="Proteomes" id="UP000772434"/>
    </source>
</evidence>
<accession>A0A9P5P6M0</accession>
<organism evidence="2 3">
    <name type="scientific">Rhodocollybia butyracea</name>
    <dbReference type="NCBI Taxonomy" id="206335"/>
    <lineage>
        <taxon>Eukaryota</taxon>
        <taxon>Fungi</taxon>
        <taxon>Dikarya</taxon>
        <taxon>Basidiomycota</taxon>
        <taxon>Agaricomycotina</taxon>
        <taxon>Agaricomycetes</taxon>
        <taxon>Agaricomycetidae</taxon>
        <taxon>Agaricales</taxon>
        <taxon>Marasmiineae</taxon>
        <taxon>Omphalotaceae</taxon>
        <taxon>Rhodocollybia</taxon>
    </lineage>
</organism>
<dbReference type="AlphaFoldDB" id="A0A9P5P6M0"/>
<gene>
    <name evidence="2" type="ORF">BDP27DRAFT_1437431</name>
</gene>
<dbReference type="EMBL" id="JADNRY010000803">
    <property type="protein sequence ID" value="KAF9026698.1"/>
    <property type="molecule type" value="Genomic_DNA"/>
</dbReference>
<evidence type="ECO:0000313" key="2">
    <source>
        <dbReference type="EMBL" id="KAF9026698.1"/>
    </source>
</evidence>
<dbReference type="Proteomes" id="UP000772434">
    <property type="component" value="Unassembled WGS sequence"/>
</dbReference>
<sequence>MAFSVWRLEFEKKEWRVYCLICRHTIGHTPYNAYNHEKTQKHVENLRRLSSSNTAPSPAIPINNLGSAGQGLSKPNLLTRLFHLALTIHYENKRPKDDHSDVQTLRGIIKDLKIRLENTFSLTSDQMKNVRALAFNKIYDPLRTCYMAINADIFDYLKIHAEELHFSNVFGNPVYEQVLEHAIRKMCSSVRNGFRQHLRDSIKNGIGGPKPNDRLVLLQNVALRNFVHQHSDLLWEEETESHNTDKGGPEFSEPPAKRKRASKNHTGKKLKGNDFWSMVDDWYSKKVEELGTKITDSGWKQCIAPFFVFMHETNLLLNFTRLLEEFVRFDEQGFVGLSPGSVTGAVNNKPGAASTASGRQNSASCNAGVPGSSVLALCHNN</sequence>
<protein>
    <submittedName>
        <fullName evidence="2">Uncharacterized protein</fullName>
    </submittedName>
</protein>
<feature type="region of interest" description="Disordered" evidence="1">
    <location>
        <begin position="237"/>
        <end position="267"/>
    </location>
</feature>
<proteinExistence type="predicted"/>
<evidence type="ECO:0000256" key="1">
    <source>
        <dbReference type="SAM" id="MobiDB-lite"/>
    </source>
</evidence>
<dbReference type="OrthoDB" id="3269273at2759"/>
<reference evidence="2" key="1">
    <citation type="submission" date="2020-11" db="EMBL/GenBank/DDBJ databases">
        <authorList>
            <consortium name="DOE Joint Genome Institute"/>
            <person name="Ahrendt S."/>
            <person name="Riley R."/>
            <person name="Andreopoulos W."/>
            <person name="Labutti K."/>
            <person name="Pangilinan J."/>
            <person name="Ruiz-Duenas F.J."/>
            <person name="Barrasa J.M."/>
            <person name="Sanchez-Garcia M."/>
            <person name="Camarero S."/>
            <person name="Miyauchi S."/>
            <person name="Serrano A."/>
            <person name="Linde D."/>
            <person name="Babiker R."/>
            <person name="Drula E."/>
            <person name="Ayuso-Fernandez I."/>
            <person name="Pacheco R."/>
            <person name="Padilla G."/>
            <person name="Ferreira P."/>
            <person name="Barriuso J."/>
            <person name="Kellner H."/>
            <person name="Castanera R."/>
            <person name="Alfaro M."/>
            <person name="Ramirez L."/>
            <person name="Pisabarro A.G."/>
            <person name="Kuo A."/>
            <person name="Tritt A."/>
            <person name="Lipzen A."/>
            <person name="He G."/>
            <person name="Yan M."/>
            <person name="Ng V."/>
            <person name="Cullen D."/>
            <person name="Martin F."/>
            <person name="Rosso M.-N."/>
            <person name="Henrissat B."/>
            <person name="Hibbett D."/>
            <person name="Martinez A.T."/>
            <person name="Grigoriev I.V."/>
        </authorList>
    </citation>
    <scope>NUCLEOTIDE SEQUENCE</scope>
    <source>
        <strain evidence="2">AH 40177</strain>
    </source>
</reference>